<protein>
    <submittedName>
        <fullName evidence="6">AGTRAP</fullName>
    </submittedName>
</protein>
<dbReference type="SMART" id="SM00805">
    <property type="entry name" value="AGTRAP"/>
    <property type="match status" value="1"/>
</dbReference>
<evidence type="ECO:0000256" key="2">
    <source>
        <dbReference type="ARBA" id="ARBA00022692"/>
    </source>
</evidence>
<dbReference type="OrthoDB" id="8191171at2759"/>
<evidence type="ECO:0000313" key="6">
    <source>
        <dbReference type="EMBL" id="KAF6036404.1"/>
    </source>
</evidence>
<keyword evidence="7" id="KW-1185">Reference proteome</keyword>
<dbReference type="EMBL" id="VXIV02000730">
    <property type="protein sequence ID" value="KAF6036404.1"/>
    <property type="molecule type" value="Genomic_DNA"/>
</dbReference>
<feature type="transmembrane region" description="Helical" evidence="5">
    <location>
        <begin position="104"/>
        <end position="127"/>
    </location>
</feature>
<sequence>MARIVYDGFLLKVVVLVQIVFSTWGYLEPPYSFFMPVTYGYTHAILIFLGILCIAKPKSSDLVMMYFTMNLFTILNDIILLGLYQPLANNAIERLYSQPATRNTYRFALGMCIVNLILKPVVCFILYKTYLTRGGELPAELCSITVGNGNGNRYDNLDSSVEVASPHQTVDHTTQQV</sequence>
<dbReference type="GO" id="GO:0005886">
    <property type="term" value="C:plasma membrane"/>
    <property type="evidence" value="ECO:0007669"/>
    <property type="project" value="TreeGrafter"/>
</dbReference>
<dbReference type="Pfam" id="PF06396">
    <property type="entry name" value="AGTRAP"/>
    <property type="match status" value="1"/>
</dbReference>
<reference evidence="6" key="1">
    <citation type="submission" date="2020-06" db="EMBL/GenBank/DDBJ databases">
        <title>Draft genome of Bugula neritina, a colonial animal packing powerful symbionts and potential medicines.</title>
        <authorList>
            <person name="Rayko M."/>
        </authorList>
    </citation>
    <scope>NUCLEOTIDE SEQUENCE [LARGE SCALE GENOMIC DNA]</scope>
    <source>
        <strain evidence="6">Kwan_BN1</strain>
    </source>
</reference>
<dbReference type="Proteomes" id="UP000593567">
    <property type="component" value="Unassembled WGS sequence"/>
</dbReference>
<dbReference type="InterPro" id="IPR009436">
    <property type="entry name" value="AGTRAP"/>
</dbReference>
<evidence type="ECO:0000256" key="5">
    <source>
        <dbReference type="SAM" id="Phobius"/>
    </source>
</evidence>
<dbReference type="PANTHER" id="PTHR16521:SF3">
    <property type="entry name" value="TYPE-1 ANGIOTENSIN II RECEPTOR-ASSOCIATED PROTEIN"/>
    <property type="match status" value="1"/>
</dbReference>
<comment type="subcellular location">
    <subcellularLocation>
        <location evidence="1">Membrane</location>
        <topology evidence="1">Multi-pass membrane protein</topology>
    </subcellularLocation>
</comment>
<comment type="caution">
    <text evidence="6">The sequence shown here is derived from an EMBL/GenBank/DDBJ whole genome shotgun (WGS) entry which is preliminary data.</text>
</comment>
<proteinExistence type="predicted"/>
<evidence type="ECO:0000256" key="3">
    <source>
        <dbReference type="ARBA" id="ARBA00022989"/>
    </source>
</evidence>
<gene>
    <name evidence="6" type="ORF">EB796_005291</name>
</gene>
<evidence type="ECO:0000256" key="4">
    <source>
        <dbReference type="ARBA" id="ARBA00023136"/>
    </source>
</evidence>
<dbReference type="PANTHER" id="PTHR16521">
    <property type="entry name" value="TYPE-1 ANGIOTENSIN II RECEPTOR-ASSOCIATED PROTEIN"/>
    <property type="match status" value="1"/>
</dbReference>
<dbReference type="AlphaFoldDB" id="A0A7J7KEQ0"/>
<accession>A0A7J7KEQ0</accession>
<feature type="transmembrane region" description="Helical" evidence="5">
    <location>
        <begin position="62"/>
        <end position="84"/>
    </location>
</feature>
<keyword evidence="3 5" id="KW-1133">Transmembrane helix</keyword>
<evidence type="ECO:0000256" key="1">
    <source>
        <dbReference type="ARBA" id="ARBA00004141"/>
    </source>
</evidence>
<feature type="transmembrane region" description="Helical" evidence="5">
    <location>
        <begin position="9"/>
        <end position="27"/>
    </location>
</feature>
<keyword evidence="4 5" id="KW-0472">Membrane</keyword>
<keyword evidence="2 5" id="KW-0812">Transmembrane</keyword>
<dbReference type="GO" id="GO:0038166">
    <property type="term" value="P:angiotensin-activated signaling pathway"/>
    <property type="evidence" value="ECO:0007669"/>
    <property type="project" value="InterPro"/>
</dbReference>
<feature type="transmembrane region" description="Helical" evidence="5">
    <location>
        <begin position="33"/>
        <end position="55"/>
    </location>
</feature>
<organism evidence="6 7">
    <name type="scientific">Bugula neritina</name>
    <name type="common">Brown bryozoan</name>
    <name type="synonym">Sertularia neritina</name>
    <dbReference type="NCBI Taxonomy" id="10212"/>
    <lineage>
        <taxon>Eukaryota</taxon>
        <taxon>Metazoa</taxon>
        <taxon>Spiralia</taxon>
        <taxon>Lophotrochozoa</taxon>
        <taxon>Bryozoa</taxon>
        <taxon>Gymnolaemata</taxon>
        <taxon>Cheilostomatida</taxon>
        <taxon>Flustrina</taxon>
        <taxon>Buguloidea</taxon>
        <taxon>Bugulidae</taxon>
        <taxon>Bugula</taxon>
    </lineage>
</organism>
<name>A0A7J7KEQ0_BUGNE</name>
<evidence type="ECO:0000313" key="7">
    <source>
        <dbReference type="Proteomes" id="UP000593567"/>
    </source>
</evidence>